<dbReference type="Proteomes" id="UP000515158">
    <property type="component" value="Unplaced"/>
</dbReference>
<gene>
    <name evidence="4" type="primary">LOC117652526</name>
</gene>
<dbReference type="Gene3D" id="3.30.420.10">
    <property type="entry name" value="Ribonuclease H-like superfamily/Ribonuclease H"/>
    <property type="match status" value="1"/>
</dbReference>
<evidence type="ECO:0000259" key="2">
    <source>
        <dbReference type="Pfam" id="PF20700"/>
    </source>
</evidence>
<dbReference type="InterPro" id="IPR012337">
    <property type="entry name" value="RNaseH-like_sf"/>
</dbReference>
<feature type="domain" description="Mutator-like transposase" evidence="2">
    <location>
        <begin position="315"/>
        <end position="503"/>
    </location>
</feature>
<feature type="compositionally biased region" description="Pro residues" evidence="1">
    <location>
        <begin position="294"/>
        <end position="303"/>
    </location>
</feature>
<dbReference type="InterPro" id="IPR049012">
    <property type="entry name" value="Mutator_transp_dom"/>
</dbReference>
<dbReference type="SUPFAM" id="SSF53098">
    <property type="entry name" value="Ribonuclease H-like"/>
    <property type="match status" value="1"/>
</dbReference>
<evidence type="ECO:0000313" key="3">
    <source>
        <dbReference type="Proteomes" id="UP000515158"/>
    </source>
</evidence>
<protein>
    <submittedName>
        <fullName evidence="4">Uncharacterized protein LOC117652526 isoform X1</fullName>
    </submittedName>
</protein>
<sequence length="992" mass="110377">MPSNVKSPYNIRKNGRFIKRKRLDREKYAAAARAAKAAAQRHRQISETLESSARDVEDEEETLLQTFLDQVMDGRRIFDSKMLWKGMWCYTCKRGLCVRDIVKEMVRGLAYVWRFKCPTCLVETEVSSSSTYYALKTCRQRYTVNSKLIFGMTDSGMGPDQINTVLSALNIPCLDAGTLSRYREEVGQVVIGVANESCQEALLLEKELTQASPLRNLGTQPLPMDSDDESTNLDAEDDSNTFKTPVLPSNAAPTAHGDARFDSNDEDDPDELQTPAQPSTPRGTANATSTDHATPPPNVPPEDSPFTTTPRRRTRIGVSIDMQFSTRFNGKKYDSLAGQSTMIGLKSKKICGWESLTRKCWKCERGRPHLCKGVFKGSAKAMEPEAAVRLICKNSSLNEANVVVAAVAGDDDAASASAIRHNSTTHIVKWSDHNHTVKSVKNGLFVIQARFPKIFPKSYINYFLSCYSTAVKQNKGNPKGLRRNLKALVPHAFGDHGTCGAWCGFIKNPATYKHKYFEDNGKDLAACEPLRRDLEAHFRRYIIRAATIAPAASSQKNEAVNNVFISKSAKRTFTGGTWRHTYAIASGVAQTNIGTSYQKNVYSALALSPSKGGDKYREKKDVWRKRVAHIKSQQAAKIRRKYLAQHRSRVKVHVEGGEGISYEPGMGFNRPVDESVRSGGVVEPVVQRPVPDHNDIKLIYFDVETDGHGNIIEMGAKCDDGDHATFQKYAYPPKDITEHVTRVTSLSIIEGELCYKGNAVTCSSLFAVINSFFVFLRKFEKPIVLIAHHAHSDAYALIKGCADFYLLPSLAELVIGFVDTLPLFKKNPVILAEALAEQSLENKMKLSFSQSTLASKYVPNFRLEDAHGALYDSEILLQLCTALDVTRQDLLSNITLLSHFVDRQVELRNKKIFSPGLAVMVGPGISKMTTEKIAEKGFTVGALAQKLLDDGQERFAQWFKDLNNRKTALVAVIDYLCAWLDLNKDDVNVMDL</sequence>
<dbReference type="GO" id="GO:0003676">
    <property type="term" value="F:nucleic acid binding"/>
    <property type="evidence" value="ECO:0007669"/>
    <property type="project" value="InterPro"/>
</dbReference>
<keyword evidence="3" id="KW-1185">Reference proteome</keyword>
<organism evidence="4">
    <name type="scientific">Thrips palmi</name>
    <name type="common">Melon thrips</name>
    <dbReference type="NCBI Taxonomy" id="161013"/>
    <lineage>
        <taxon>Eukaryota</taxon>
        <taxon>Metazoa</taxon>
        <taxon>Ecdysozoa</taxon>
        <taxon>Arthropoda</taxon>
        <taxon>Hexapoda</taxon>
        <taxon>Insecta</taxon>
        <taxon>Pterygota</taxon>
        <taxon>Neoptera</taxon>
        <taxon>Paraneoptera</taxon>
        <taxon>Thysanoptera</taxon>
        <taxon>Terebrantia</taxon>
        <taxon>Thripoidea</taxon>
        <taxon>Thripidae</taxon>
        <taxon>Thrips</taxon>
    </lineage>
</organism>
<dbReference type="KEGG" id="tpal:117652526"/>
<feature type="compositionally biased region" description="Polar residues" evidence="1">
    <location>
        <begin position="274"/>
        <end position="292"/>
    </location>
</feature>
<dbReference type="GeneID" id="117652526"/>
<evidence type="ECO:0000256" key="1">
    <source>
        <dbReference type="SAM" id="MobiDB-lite"/>
    </source>
</evidence>
<dbReference type="InterPro" id="IPR036397">
    <property type="entry name" value="RNaseH_sf"/>
</dbReference>
<feature type="compositionally biased region" description="Acidic residues" evidence="1">
    <location>
        <begin position="225"/>
        <end position="239"/>
    </location>
</feature>
<dbReference type="RefSeq" id="XP_034253385.1">
    <property type="nucleotide sequence ID" value="XM_034397494.1"/>
</dbReference>
<accession>A0A6P9A782</accession>
<dbReference type="Pfam" id="PF20700">
    <property type="entry name" value="Mutator"/>
    <property type="match status" value="2"/>
</dbReference>
<dbReference type="AlphaFoldDB" id="A0A6P9A782"/>
<name>A0A6P9A782_THRPL</name>
<evidence type="ECO:0000313" key="4">
    <source>
        <dbReference type="RefSeq" id="XP_034253385.1"/>
    </source>
</evidence>
<feature type="region of interest" description="Disordered" evidence="1">
    <location>
        <begin position="214"/>
        <end position="319"/>
    </location>
</feature>
<reference evidence="4" key="1">
    <citation type="submission" date="2025-08" db="UniProtKB">
        <authorList>
            <consortium name="RefSeq"/>
        </authorList>
    </citation>
    <scope>IDENTIFICATION</scope>
    <source>
        <tissue evidence="4">Total insect</tissue>
    </source>
</reference>
<proteinExistence type="predicted"/>
<dbReference type="OrthoDB" id="7692185at2759"/>
<feature type="domain" description="Mutator-like transposase" evidence="2">
    <location>
        <begin position="74"/>
        <end position="210"/>
    </location>
</feature>
<dbReference type="InParanoid" id="A0A6P9A782"/>